<evidence type="ECO:0000313" key="2">
    <source>
        <dbReference type="Proteomes" id="UP000315496"/>
    </source>
</evidence>
<protein>
    <submittedName>
        <fullName evidence="1">Uncharacterized protein</fullName>
    </submittedName>
</protein>
<keyword evidence="2" id="KW-1185">Reference proteome</keyword>
<dbReference type="VEuPathDB" id="GiardiaDB:GMRT_12604"/>
<comment type="caution">
    <text evidence="1">The sequence shown here is derived from an EMBL/GenBank/DDBJ whole genome shotgun (WGS) entry which is preliminary data.</text>
</comment>
<reference evidence="1 2" key="1">
    <citation type="submission" date="2019-05" db="EMBL/GenBank/DDBJ databases">
        <title>The compact genome of Giardia muris reveals important steps in the evolution of intestinal protozoan parasites.</title>
        <authorList>
            <person name="Xu F."/>
            <person name="Jimenez-Gonzalez A."/>
            <person name="Einarsson E."/>
            <person name="Astvaldsson A."/>
            <person name="Peirasmaki D."/>
            <person name="Eckmann L."/>
            <person name="Andersson J.O."/>
            <person name="Svard S.G."/>
            <person name="Jerlstrom-Hultqvist J."/>
        </authorList>
    </citation>
    <scope>NUCLEOTIDE SEQUENCE [LARGE SCALE GENOMIC DNA]</scope>
    <source>
        <strain evidence="1 2">Roberts-Thomson</strain>
    </source>
</reference>
<sequence length="222" mass="24988">MTDSFVTLLVILPRSHRPGVVHALGKRVRACASLIDGSCTVENISIPGLHASLKCTREHIRYTSTLHRYEKLKLYLLTLHAPLLLTDPEQSRESIKSFLKEIRDLSLKYQIERVVISTDIDIKYRFSDLQLQSSFCARVALQPISGIEPLESAPSPDVMMAAFKGMEHDDLELLLKECEFKEIVSLLLLFVPGAGEGVEASYLEAVDPELFRIARTFCNDNE</sequence>
<name>A0A4Z1SRF4_GIAMU</name>
<accession>A0A4Z1SRF4</accession>
<proteinExistence type="predicted"/>
<gene>
    <name evidence="1" type="ORF">GMRT_12604</name>
</gene>
<dbReference type="EMBL" id="VDLU01000002">
    <property type="protein sequence ID" value="TNJ28472.1"/>
    <property type="molecule type" value="Genomic_DNA"/>
</dbReference>
<evidence type="ECO:0000313" key="1">
    <source>
        <dbReference type="EMBL" id="TNJ28472.1"/>
    </source>
</evidence>
<dbReference type="Proteomes" id="UP000315496">
    <property type="component" value="Chromosome 2"/>
</dbReference>
<dbReference type="AlphaFoldDB" id="A0A4Z1SRF4"/>
<organism evidence="1 2">
    <name type="scientific">Giardia muris</name>
    <dbReference type="NCBI Taxonomy" id="5742"/>
    <lineage>
        <taxon>Eukaryota</taxon>
        <taxon>Metamonada</taxon>
        <taxon>Diplomonadida</taxon>
        <taxon>Hexamitidae</taxon>
        <taxon>Giardiinae</taxon>
        <taxon>Giardia</taxon>
    </lineage>
</organism>